<evidence type="ECO:0000313" key="2">
    <source>
        <dbReference type="Proteomes" id="UP000322214"/>
    </source>
</evidence>
<dbReference type="KEGG" id="mff:MFFC18_19730"/>
<dbReference type="AlphaFoldDB" id="A0A5B9PB13"/>
<dbReference type="InterPro" id="IPR029058">
    <property type="entry name" value="AB_hydrolase_fold"/>
</dbReference>
<dbReference type="Gene3D" id="3.40.50.1820">
    <property type="entry name" value="alpha/beta hydrolase"/>
    <property type="match status" value="1"/>
</dbReference>
<accession>A0A5B9PB13</accession>
<keyword evidence="2" id="KW-1185">Reference proteome</keyword>
<organism evidence="1 2">
    <name type="scientific">Mariniblastus fucicola</name>
    <dbReference type="NCBI Taxonomy" id="980251"/>
    <lineage>
        <taxon>Bacteria</taxon>
        <taxon>Pseudomonadati</taxon>
        <taxon>Planctomycetota</taxon>
        <taxon>Planctomycetia</taxon>
        <taxon>Pirellulales</taxon>
        <taxon>Pirellulaceae</taxon>
        <taxon>Mariniblastus</taxon>
    </lineage>
</organism>
<dbReference type="Pfam" id="PF05990">
    <property type="entry name" value="DUF900"/>
    <property type="match status" value="1"/>
</dbReference>
<gene>
    <name evidence="1" type="ORF">MFFC18_19730</name>
</gene>
<dbReference type="OrthoDB" id="334507at2"/>
<dbReference type="Proteomes" id="UP000322214">
    <property type="component" value="Chromosome"/>
</dbReference>
<reference evidence="1 2" key="1">
    <citation type="submission" date="2019-08" db="EMBL/GenBank/DDBJ databases">
        <title>Deep-cultivation of Planctomycetes and their phenomic and genomic characterization uncovers novel biology.</title>
        <authorList>
            <person name="Wiegand S."/>
            <person name="Jogler M."/>
            <person name="Boedeker C."/>
            <person name="Pinto D."/>
            <person name="Vollmers J."/>
            <person name="Rivas-Marin E."/>
            <person name="Kohn T."/>
            <person name="Peeters S.H."/>
            <person name="Heuer A."/>
            <person name="Rast P."/>
            <person name="Oberbeckmann S."/>
            <person name="Bunk B."/>
            <person name="Jeske O."/>
            <person name="Meyerdierks A."/>
            <person name="Storesund J.E."/>
            <person name="Kallscheuer N."/>
            <person name="Luecker S."/>
            <person name="Lage O.M."/>
            <person name="Pohl T."/>
            <person name="Merkel B.J."/>
            <person name="Hornburger P."/>
            <person name="Mueller R.-W."/>
            <person name="Bruemmer F."/>
            <person name="Labrenz M."/>
            <person name="Spormann A.M."/>
            <person name="Op den Camp H."/>
            <person name="Overmann J."/>
            <person name="Amann R."/>
            <person name="Jetten M.S.M."/>
            <person name="Mascher T."/>
            <person name="Medema M.H."/>
            <person name="Devos D.P."/>
            <person name="Kaster A.-K."/>
            <person name="Ovreas L."/>
            <person name="Rohde M."/>
            <person name="Galperin M.Y."/>
            <person name="Jogler C."/>
        </authorList>
    </citation>
    <scope>NUCLEOTIDE SEQUENCE [LARGE SCALE GENOMIC DNA]</scope>
    <source>
        <strain evidence="1 2">FC18</strain>
    </source>
</reference>
<dbReference type="SUPFAM" id="SSF53474">
    <property type="entry name" value="alpha/beta-Hydrolases"/>
    <property type="match status" value="1"/>
</dbReference>
<dbReference type="PANTHER" id="PTHR36513">
    <property type="entry name" value="ABC TRANSMEMBRANE TYPE-1 DOMAIN-CONTAINING PROTEIN"/>
    <property type="match status" value="1"/>
</dbReference>
<dbReference type="InterPro" id="IPR010297">
    <property type="entry name" value="DUF900_hydrolase"/>
</dbReference>
<proteinExistence type="predicted"/>
<dbReference type="EMBL" id="CP042912">
    <property type="protein sequence ID" value="QEG22112.1"/>
    <property type="molecule type" value="Genomic_DNA"/>
</dbReference>
<evidence type="ECO:0000313" key="1">
    <source>
        <dbReference type="EMBL" id="QEG22112.1"/>
    </source>
</evidence>
<protein>
    <recommendedName>
        <fullName evidence="3">Alpha/beta hydrolase family protein</fullName>
    </recommendedName>
</protein>
<sequence>MGRSGWPSSRMMIACGLLIMLVAYSGCAARKLSRVLMPTPIALTLGLPQPGGDLSIGCASAEELAPIFVVSGRDIRDPNNTLDPFGSDRQRIPALGIAYVGIGSGLSADELLEETTGEKRHKRAKVVFDRFELSKAGLAVDPWLVKDNVVRHRENPWVQAVKAQMEHSASRNVTIFVHGYNTEFIDNTLLAGEIFHYMGRKGVMISFEWPSESRVLGYIQDKGNATYSTRQFRAIISNIAKECEVDSITIIAHSAGSPIVVNALREIRLLEFDMPAEQVRSKYRIGRVVLAAPDMDVMSFTNAVHDRFYELTSGVAVYASQKDRALGLSEKIYGNSRLGRAVGKLDPWEQELLQKVPKIEMVDASRADKQYRNVLGHSYFHRDPWVSSDIGSFIIGQTPSQRGLDKDAAGVFWKFPRDYPDRLKRQIATGFNR</sequence>
<name>A0A5B9PB13_9BACT</name>
<evidence type="ECO:0008006" key="3">
    <source>
        <dbReference type="Google" id="ProtNLM"/>
    </source>
</evidence>
<dbReference type="PANTHER" id="PTHR36513:SF1">
    <property type="entry name" value="TRANSMEMBRANE PROTEIN"/>
    <property type="match status" value="1"/>
</dbReference>
<dbReference type="RefSeq" id="WP_075082219.1">
    <property type="nucleotide sequence ID" value="NZ_CP042912.1"/>
</dbReference>